<dbReference type="RefSeq" id="XP_012204810.1">
    <property type="nucleotide sequence ID" value="XM_012349420.1"/>
</dbReference>
<dbReference type="GO" id="GO:0031151">
    <property type="term" value="F:histone H3K79 methyltransferase activity"/>
    <property type="evidence" value="ECO:0007669"/>
    <property type="project" value="InterPro"/>
</dbReference>
<dbReference type="AlphaFoldDB" id="A0A067C190"/>
<dbReference type="Proteomes" id="UP000030745">
    <property type="component" value="Unassembled WGS sequence"/>
</dbReference>
<organism evidence="3 4">
    <name type="scientific">Saprolegnia parasitica (strain CBS 223.65)</name>
    <dbReference type="NCBI Taxonomy" id="695850"/>
    <lineage>
        <taxon>Eukaryota</taxon>
        <taxon>Sar</taxon>
        <taxon>Stramenopiles</taxon>
        <taxon>Oomycota</taxon>
        <taxon>Saprolegniomycetes</taxon>
        <taxon>Saprolegniales</taxon>
        <taxon>Saprolegniaceae</taxon>
        <taxon>Saprolegnia</taxon>
    </lineage>
</organism>
<feature type="region of interest" description="Disordered" evidence="1">
    <location>
        <begin position="192"/>
        <end position="211"/>
    </location>
</feature>
<dbReference type="Pfam" id="PF08123">
    <property type="entry name" value="DOT1"/>
    <property type="match status" value="1"/>
</dbReference>
<keyword evidence="4" id="KW-1185">Reference proteome</keyword>
<feature type="compositionally biased region" description="Acidic residues" evidence="1">
    <location>
        <begin position="197"/>
        <end position="211"/>
    </location>
</feature>
<dbReference type="GeneID" id="24132479"/>
<dbReference type="CDD" id="cd02440">
    <property type="entry name" value="AdoMet_MTases"/>
    <property type="match status" value="1"/>
</dbReference>
<feature type="compositionally biased region" description="Basic and acidic residues" evidence="1">
    <location>
        <begin position="74"/>
        <end position="84"/>
    </location>
</feature>
<dbReference type="STRING" id="695850.A0A067C190"/>
<name>A0A067C190_SAPPC</name>
<proteinExistence type="predicted"/>
<protein>
    <recommendedName>
        <fullName evidence="2">DOT1 domain-containing protein</fullName>
    </recommendedName>
</protein>
<evidence type="ECO:0000313" key="4">
    <source>
        <dbReference type="Proteomes" id="UP000030745"/>
    </source>
</evidence>
<accession>A0A067C190</accession>
<dbReference type="InterPro" id="IPR025789">
    <property type="entry name" value="DOT1_dom"/>
</dbReference>
<feature type="domain" description="DOT1" evidence="2">
    <location>
        <begin position="384"/>
        <end position="533"/>
    </location>
</feature>
<evidence type="ECO:0000313" key="3">
    <source>
        <dbReference type="EMBL" id="KDO24549.1"/>
    </source>
</evidence>
<reference evidence="3 4" key="1">
    <citation type="journal article" date="2013" name="PLoS Genet.">
        <title>Distinctive expansion of potential virulence genes in the genome of the oomycete fish pathogen Saprolegnia parasitica.</title>
        <authorList>
            <person name="Jiang R.H."/>
            <person name="de Bruijn I."/>
            <person name="Haas B.J."/>
            <person name="Belmonte R."/>
            <person name="Lobach L."/>
            <person name="Christie J."/>
            <person name="van den Ackerveken G."/>
            <person name="Bottin A."/>
            <person name="Bulone V."/>
            <person name="Diaz-Moreno S.M."/>
            <person name="Dumas B."/>
            <person name="Fan L."/>
            <person name="Gaulin E."/>
            <person name="Govers F."/>
            <person name="Grenville-Briggs L.J."/>
            <person name="Horner N.R."/>
            <person name="Levin J.Z."/>
            <person name="Mammella M."/>
            <person name="Meijer H.J."/>
            <person name="Morris P."/>
            <person name="Nusbaum C."/>
            <person name="Oome S."/>
            <person name="Phillips A.J."/>
            <person name="van Rooyen D."/>
            <person name="Rzeszutek E."/>
            <person name="Saraiva M."/>
            <person name="Secombes C.J."/>
            <person name="Seidl M.F."/>
            <person name="Snel B."/>
            <person name="Stassen J.H."/>
            <person name="Sykes S."/>
            <person name="Tripathy S."/>
            <person name="van den Berg H."/>
            <person name="Vega-Arreguin J.C."/>
            <person name="Wawra S."/>
            <person name="Young S.K."/>
            <person name="Zeng Q."/>
            <person name="Dieguez-Uribeondo J."/>
            <person name="Russ C."/>
            <person name="Tyler B.M."/>
            <person name="van West P."/>
        </authorList>
    </citation>
    <scope>NUCLEOTIDE SEQUENCE [LARGE SCALE GENOMIC DNA]</scope>
    <source>
        <strain evidence="3 4">CBS 223.65</strain>
    </source>
</reference>
<dbReference type="EMBL" id="KK583241">
    <property type="protein sequence ID" value="KDO24549.1"/>
    <property type="molecule type" value="Genomic_DNA"/>
</dbReference>
<dbReference type="PANTHER" id="PTHR35213">
    <property type="entry name" value="RING-TYPE DOMAIN-CONTAINING PROTEIN-RELATED"/>
    <property type="match status" value="1"/>
</dbReference>
<dbReference type="KEGG" id="spar:SPRG_10364"/>
<evidence type="ECO:0000256" key="1">
    <source>
        <dbReference type="SAM" id="MobiDB-lite"/>
    </source>
</evidence>
<dbReference type="InterPro" id="IPR029063">
    <property type="entry name" value="SAM-dependent_MTases_sf"/>
</dbReference>
<dbReference type="Gene3D" id="3.40.50.150">
    <property type="entry name" value="Vaccinia Virus protein VP39"/>
    <property type="match status" value="1"/>
</dbReference>
<dbReference type="SUPFAM" id="SSF53335">
    <property type="entry name" value="S-adenosyl-L-methionine-dependent methyltransferases"/>
    <property type="match status" value="1"/>
</dbReference>
<gene>
    <name evidence="3" type="ORF">SPRG_10364</name>
</gene>
<dbReference type="VEuPathDB" id="FungiDB:SPRG_10364"/>
<evidence type="ECO:0000259" key="2">
    <source>
        <dbReference type="Pfam" id="PF08123"/>
    </source>
</evidence>
<dbReference type="OrthoDB" id="443402at2759"/>
<sequence length="566" mass="63498">MQIRTHAQKYFKKLEKEQRSSDMSNADFNDLILKESRWNIVGDALLVDFNSLTPKKPIIGERRHRSGSVPSPDAKGRRDSDPRRGLVKGKVSKLSSEQGPPNQVLKRSGRWTKEEEEYANHLIRAFDHGVLPLPDGILLRVFLAKTLQCDPMRISKTALDTMSESERTQRRRELAVLERRFLVASGQVTPLNLASTMEEESDDDDDDEDDSVLDDAALDYLMAQHMTPPADEASVVPLVCSPPDLGNRRNSAEACERRLHVEIEDLATIKMTEIRSSHATTSVPIYSPIRHGYYMLSPMHRSVVNPVTHSPNAMLYPLDSDLWSILRDDEAQIPANMNQHLGSPIVEERLDIDVAAVFASLYRDYGIAVAKAISRAEREANGYPSTTLTYGEIEFEPFRSLFELLMTNHDVLTKPGGVFLDVGCGTGRPLFAAALLHDFDAVVGFEILETLAATAQTIYGLWQHEKKALNSLKKRTRFVIGHDDATQVEWPVADVVFCNATCFDERLMLLVTKQALLYLKKGGVIVTATKQLCLDDDHAPVLGLVQKHKMQQSWGMSTVYIYKRVG</sequence>
<feature type="region of interest" description="Disordered" evidence="1">
    <location>
        <begin position="58"/>
        <end position="111"/>
    </location>
</feature>